<dbReference type="GeneID" id="83591209"/>
<dbReference type="RefSeq" id="WP_171296157.1">
    <property type="nucleotide sequence ID" value="NZ_CP077615.1"/>
</dbReference>
<organism evidence="1 2">
    <name type="scientific">Clostridium estertheticum</name>
    <dbReference type="NCBI Taxonomy" id="238834"/>
    <lineage>
        <taxon>Bacteria</taxon>
        <taxon>Bacillati</taxon>
        <taxon>Bacillota</taxon>
        <taxon>Clostridia</taxon>
        <taxon>Eubacteriales</taxon>
        <taxon>Clostridiaceae</taxon>
        <taxon>Clostridium</taxon>
    </lineage>
</organism>
<comment type="caution">
    <text evidence="1">The sequence shown here is derived from an EMBL/GenBank/DDBJ whole genome shotgun (WGS) entry which is preliminary data.</text>
</comment>
<dbReference type="AlphaFoldDB" id="A0A7Y3SUH0"/>
<proteinExistence type="predicted"/>
<dbReference type="EMBL" id="JABEYB010000003">
    <property type="protein sequence ID" value="NNU75407.1"/>
    <property type="molecule type" value="Genomic_DNA"/>
</dbReference>
<reference evidence="1 2" key="1">
    <citation type="submission" date="2020-05" db="EMBL/GenBank/DDBJ databases">
        <title>Complete genome of Clostridium estertheticum subspecies estertheticum, isolated from Vacuum packed lamb meat from New Zealand imported to Switzerland.</title>
        <authorList>
            <person name="Wambui J."/>
            <person name="Stevens M.J.A."/>
            <person name="Stephan R."/>
        </authorList>
    </citation>
    <scope>NUCLEOTIDE SEQUENCE [LARGE SCALE GENOMIC DNA]</scope>
    <source>
        <strain evidence="1 2">CEST001</strain>
    </source>
</reference>
<accession>A0A7Y3SUH0</accession>
<evidence type="ECO:0000313" key="2">
    <source>
        <dbReference type="Proteomes" id="UP000531659"/>
    </source>
</evidence>
<sequence>MKNISLKTKILTGILTGGIYLSSVSTTFAITTTPINISGNTVLTSECKQINTKTKQNLKTNLEESLITSTITQAQANKIKSVINKSKTTKVNNIDYGKTIINSENKLYKSSAKLSYINPITTLVDNGTITQTQADKILMKQLYLSHEKMLKSSL</sequence>
<evidence type="ECO:0000313" key="1">
    <source>
        <dbReference type="EMBL" id="NNU75407.1"/>
    </source>
</evidence>
<name>A0A7Y3SUH0_9CLOT</name>
<dbReference type="Proteomes" id="UP000531659">
    <property type="component" value="Unassembled WGS sequence"/>
</dbReference>
<gene>
    <name evidence="1" type="ORF">HLQ16_05630</name>
</gene>
<protein>
    <submittedName>
        <fullName evidence="1">Uncharacterized protein</fullName>
    </submittedName>
</protein>